<evidence type="ECO:0000256" key="1">
    <source>
        <dbReference type="ARBA" id="ARBA00001823"/>
    </source>
</evidence>
<dbReference type="GO" id="GO:0070814">
    <property type="term" value="P:hydrogen sulfide biosynthetic process"/>
    <property type="evidence" value="ECO:0007669"/>
    <property type="project" value="UniProtKB-UniRule"/>
</dbReference>
<evidence type="ECO:0000256" key="10">
    <source>
        <dbReference type="ARBA" id="ARBA00023268"/>
    </source>
</evidence>
<dbReference type="PROSITE" id="PS00301">
    <property type="entry name" value="G_TR_1"/>
    <property type="match status" value="1"/>
</dbReference>
<dbReference type="CDD" id="cd02027">
    <property type="entry name" value="APSK"/>
    <property type="match status" value="1"/>
</dbReference>
<dbReference type="SUPFAM" id="SSF50447">
    <property type="entry name" value="Translation proteins"/>
    <property type="match status" value="1"/>
</dbReference>
<dbReference type="STRING" id="75379.Tint_0316"/>
<comment type="similarity">
    <text evidence="12">Belongs to the APS kinase family.</text>
</comment>
<dbReference type="NCBIfam" id="TIGR00455">
    <property type="entry name" value="apsK"/>
    <property type="match status" value="1"/>
</dbReference>
<protein>
    <recommendedName>
        <fullName evidence="12">Adenylyl-sulfate kinase</fullName>
        <ecNumber evidence="12">2.7.1.25</ecNumber>
    </recommendedName>
    <alternativeName>
        <fullName evidence="12">APS kinase</fullName>
    </alternativeName>
    <alternativeName>
        <fullName evidence="12">ATP adenosine-5'-phosphosulfate 3'-phosphotransferase</fullName>
    </alternativeName>
    <alternativeName>
        <fullName evidence="12">Adenosine-5'-phosphosulfate kinase</fullName>
    </alternativeName>
</protein>
<dbReference type="NCBIfam" id="NF004035">
    <property type="entry name" value="PRK05506.1"/>
    <property type="match status" value="1"/>
</dbReference>
<comment type="catalytic activity">
    <reaction evidence="1 12">
        <text>adenosine 5'-phosphosulfate + ATP = 3'-phosphoadenylyl sulfate + ADP + H(+)</text>
        <dbReference type="Rhea" id="RHEA:24152"/>
        <dbReference type="ChEBI" id="CHEBI:15378"/>
        <dbReference type="ChEBI" id="CHEBI:30616"/>
        <dbReference type="ChEBI" id="CHEBI:58243"/>
        <dbReference type="ChEBI" id="CHEBI:58339"/>
        <dbReference type="ChEBI" id="CHEBI:456216"/>
        <dbReference type="EC" id="2.7.1.25"/>
    </reaction>
</comment>
<evidence type="ECO:0000256" key="8">
    <source>
        <dbReference type="ARBA" id="ARBA00022840"/>
    </source>
</evidence>
<dbReference type="Gene3D" id="3.40.50.300">
    <property type="entry name" value="P-loop containing nucleotide triphosphate hydrolases"/>
    <property type="match status" value="2"/>
</dbReference>
<dbReference type="InterPro" id="IPR000795">
    <property type="entry name" value="T_Tr_GTP-bd_dom"/>
</dbReference>
<dbReference type="CDD" id="cd03695">
    <property type="entry name" value="CysN_NodQ_II"/>
    <property type="match status" value="1"/>
</dbReference>
<proteinExistence type="inferred from homology"/>
<dbReference type="GO" id="GO:0005525">
    <property type="term" value="F:GTP binding"/>
    <property type="evidence" value="ECO:0007669"/>
    <property type="project" value="UniProtKB-KW"/>
</dbReference>
<dbReference type="GO" id="GO:0003924">
    <property type="term" value="F:GTPase activity"/>
    <property type="evidence" value="ECO:0007669"/>
    <property type="project" value="InterPro"/>
</dbReference>
<gene>
    <name evidence="12" type="primary">cysC</name>
    <name evidence="14" type="ordered locus">Tint_0316</name>
</gene>
<dbReference type="SUPFAM" id="SSF50465">
    <property type="entry name" value="EF-Tu/eEF-1alpha/eIF2-gamma C-terminal domain"/>
    <property type="match status" value="1"/>
</dbReference>
<sequence>MADAQQGRLRFLTCGSVDDGKSTLIGRLLFDTKQVFDDQWQTLRSDSRRFGTQGEAPDLALLVDGLQAEREQGITIDVAYRFFSTPKRAFIVADAPGHEQYTRNMAVAASTADCAVVLADARKGVLTQTRRHSRIVALMGVKRVLLAVNKMDLVGWDASRFSAISADYAALAETLGLTVQAVPLSALGGDNLTARSAQTPWYDGPTLLEWLEQVPLCRQDDEAALRLPVQLVLRPSSEFRGYCGTVAQGRVRAGDRVRVQPSGVEATVAAVRIGFAEVAQGGPADAVCVTLQEERDISRGDVLVAADAPIEQAEQFHAHVVWVGEQPLLPGRPYWLKLHHRTVGAVVSSLRHVVDVDTGAHLSTREVAMNGIAAVHLSVDRPLPFMPYSASRELGNFILIDRLTQATVGAGMIDFALRRDSNLHWQALAVDKAARAALKHQQPRCVWFTGLSGSGKSTLANLLEKNLHAQGRHTYVLDGDNVRHGLNRDLGFTEGDRVENIRRVAEVARLMVDAGLMVIVSFISPFRAEREWARSLFAPGEFVEVFVDTPLAECERRDPKGLYAKARRGEIPAFTGISSPYEAPLKPEFLVQTTSATPEALAEQIAQSL</sequence>
<dbReference type="FunFam" id="3.40.50.300:FF:000119">
    <property type="entry name" value="Sulfate adenylyltransferase subunit 1"/>
    <property type="match status" value="1"/>
</dbReference>
<feature type="domain" description="Tr-type G" evidence="13">
    <location>
        <begin position="6"/>
        <end position="220"/>
    </location>
</feature>
<keyword evidence="7 12" id="KW-0547">Nucleotide-binding</keyword>
<dbReference type="HOGENOM" id="CLU_007265_5_3_4"/>
<name>D5X4C7_THIK1</name>
<comment type="similarity">
    <text evidence="4">In the N-terminal section; belongs to the TRAFAC class translation factor GTPase superfamily. Classic translation factor GTPase family. CysN/NodQ subfamily.</text>
</comment>
<dbReference type="Pfam" id="PF22594">
    <property type="entry name" value="GTP-eEF1A_C"/>
    <property type="match status" value="1"/>
</dbReference>
<evidence type="ECO:0000313" key="14">
    <source>
        <dbReference type="EMBL" id="ADG29728.1"/>
    </source>
</evidence>
<dbReference type="Pfam" id="PF01583">
    <property type="entry name" value="APS_kinase"/>
    <property type="match status" value="1"/>
</dbReference>
<dbReference type="AlphaFoldDB" id="D5X4C7"/>
<dbReference type="InterPro" id="IPR009000">
    <property type="entry name" value="Transl_B-barrel_sf"/>
</dbReference>
<dbReference type="InterPro" id="IPR011779">
    <property type="entry name" value="SO4_adenylTrfase_lsu"/>
</dbReference>
<keyword evidence="9" id="KW-0342">GTP-binding</keyword>
<dbReference type="eggNOG" id="COG0529">
    <property type="taxonomic scope" value="Bacteria"/>
</dbReference>
<dbReference type="BioCyc" id="TINT75379:TINT_RS01595-MONOMER"/>
<dbReference type="SUPFAM" id="SSF52540">
    <property type="entry name" value="P-loop containing nucleoside triphosphate hydrolases"/>
    <property type="match status" value="2"/>
</dbReference>
<dbReference type="InterPro" id="IPR059117">
    <property type="entry name" value="APS_kinase_dom"/>
</dbReference>
<comment type="catalytic activity">
    <reaction evidence="11">
        <text>sulfate + ATP + H(+) = adenosine 5'-phosphosulfate + diphosphate</text>
        <dbReference type="Rhea" id="RHEA:18133"/>
        <dbReference type="ChEBI" id="CHEBI:15378"/>
        <dbReference type="ChEBI" id="CHEBI:16189"/>
        <dbReference type="ChEBI" id="CHEBI:30616"/>
        <dbReference type="ChEBI" id="CHEBI:33019"/>
        <dbReference type="ChEBI" id="CHEBI:58243"/>
        <dbReference type="EC" id="2.7.7.4"/>
    </reaction>
</comment>
<evidence type="ECO:0000256" key="5">
    <source>
        <dbReference type="ARBA" id="ARBA00022679"/>
    </source>
</evidence>
<dbReference type="eggNOG" id="COG2895">
    <property type="taxonomic scope" value="Bacteria"/>
</dbReference>
<dbReference type="InterPro" id="IPR009001">
    <property type="entry name" value="Transl_elong_EF1A/Init_IF2_C"/>
</dbReference>
<organism evidence="14">
    <name type="scientific">Thiomonas intermedia (strain K12)</name>
    <name type="common">Thiobacillus intermedius</name>
    <dbReference type="NCBI Taxonomy" id="75379"/>
    <lineage>
        <taxon>Bacteria</taxon>
        <taxon>Pseudomonadati</taxon>
        <taxon>Pseudomonadota</taxon>
        <taxon>Betaproteobacteria</taxon>
        <taxon>Burkholderiales</taxon>
        <taxon>Thiomonas</taxon>
    </lineage>
</organism>
<dbReference type="PRINTS" id="PR00315">
    <property type="entry name" value="ELONGATNFCT"/>
</dbReference>
<evidence type="ECO:0000256" key="3">
    <source>
        <dbReference type="ARBA" id="ARBA00005438"/>
    </source>
</evidence>
<comment type="pathway">
    <text evidence="12">Sulfur metabolism; hydrogen sulfide biosynthesis; sulfite from sulfate: step 2/3.</text>
</comment>
<dbReference type="CDD" id="cd04095">
    <property type="entry name" value="CysN_NoDQ_III"/>
    <property type="match status" value="1"/>
</dbReference>
<dbReference type="InterPro" id="IPR050100">
    <property type="entry name" value="TRAFAC_GTPase_members"/>
</dbReference>
<dbReference type="PANTHER" id="PTHR23115">
    <property type="entry name" value="TRANSLATION FACTOR"/>
    <property type="match status" value="1"/>
</dbReference>
<dbReference type="UniPathway" id="UPA00140">
    <property type="reaction ID" value="UER00205"/>
</dbReference>
<dbReference type="Pfam" id="PF00009">
    <property type="entry name" value="GTP_EFTU"/>
    <property type="match status" value="1"/>
</dbReference>
<dbReference type="InterPro" id="IPR054696">
    <property type="entry name" value="GTP-eEF1A_C"/>
</dbReference>
<evidence type="ECO:0000256" key="7">
    <source>
        <dbReference type="ARBA" id="ARBA00022741"/>
    </source>
</evidence>
<dbReference type="InterPro" id="IPR044138">
    <property type="entry name" value="CysN_II"/>
</dbReference>
<dbReference type="GO" id="GO:0004020">
    <property type="term" value="F:adenylylsulfate kinase activity"/>
    <property type="evidence" value="ECO:0007669"/>
    <property type="project" value="UniProtKB-UniRule"/>
</dbReference>
<comment type="function">
    <text evidence="12">Catalyzes the synthesis of activated sulfate.</text>
</comment>
<dbReference type="EC" id="2.7.1.25" evidence="12"/>
<accession>D5X4C7</accession>
<dbReference type="EMBL" id="CP002021">
    <property type="protein sequence ID" value="ADG29728.1"/>
    <property type="molecule type" value="Genomic_DNA"/>
</dbReference>
<dbReference type="Gene3D" id="2.40.30.10">
    <property type="entry name" value="Translation factors"/>
    <property type="match status" value="2"/>
</dbReference>
<evidence type="ECO:0000259" key="13">
    <source>
        <dbReference type="PROSITE" id="PS51722"/>
    </source>
</evidence>
<comment type="similarity">
    <text evidence="3">In the C-terminal section; belongs to the APS kinase family.</text>
</comment>
<dbReference type="InterPro" id="IPR041757">
    <property type="entry name" value="CysN_GTP-bd"/>
</dbReference>
<evidence type="ECO:0000256" key="4">
    <source>
        <dbReference type="ARBA" id="ARBA00007237"/>
    </source>
</evidence>
<dbReference type="InterPro" id="IPR044139">
    <property type="entry name" value="CysN_NoDQ_III"/>
</dbReference>
<dbReference type="NCBIfam" id="NF003013">
    <property type="entry name" value="PRK03846.1"/>
    <property type="match status" value="1"/>
</dbReference>
<dbReference type="InterPro" id="IPR031157">
    <property type="entry name" value="G_TR_CS"/>
</dbReference>
<dbReference type="GO" id="GO:0000103">
    <property type="term" value="P:sulfate assimilation"/>
    <property type="evidence" value="ECO:0007669"/>
    <property type="project" value="UniProtKB-UniRule"/>
</dbReference>
<dbReference type="KEGG" id="tin:Tint_0316"/>
<keyword evidence="12" id="KW-0418">Kinase</keyword>
<dbReference type="GO" id="GO:0005524">
    <property type="term" value="F:ATP binding"/>
    <property type="evidence" value="ECO:0007669"/>
    <property type="project" value="UniProtKB-UniRule"/>
</dbReference>
<comment type="function">
    <text evidence="2">APS kinase catalyzes the synthesis of activated sulfate.</text>
</comment>
<dbReference type="NCBIfam" id="TIGR02034">
    <property type="entry name" value="CysN"/>
    <property type="match status" value="1"/>
</dbReference>
<evidence type="ECO:0000256" key="6">
    <source>
        <dbReference type="ARBA" id="ARBA00022695"/>
    </source>
</evidence>
<dbReference type="GO" id="GO:0004781">
    <property type="term" value="F:sulfate adenylyltransferase (ATP) activity"/>
    <property type="evidence" value="ECO:0007669"/>
    <property type="project" value="UniProtKB-EC"/>
</dbReference>
<keyword evidence="5 12" id="KW-0808">Transferase</keyword>
<evidence type="ECO:0000256" key="9">
    <source>
        <dbReference type="ARBA" id="ARBA00023134"/>
    </source>
</evidence>
<keyword evidence="12" id="KW-0597">Phosphoprotein</keyword>
<feature type="binding site" evidence="12">
    <location>
        <begin position="450"/>
        <end position="457"/>
    </location>
    <ligand>
        <name>ATP</name>
        <dbReference type="ChEBI" id="CHEBI:30616"/>
    </ligand>
</feature>
<evidence type="ECO:0000256" key="2">
    <source>
        <dbReference type="ARBA" id="ARBA00002357"/>
    </source>
</evidence>
<keyword evidence="6 14" id="KW-0548">Nucleotidyltransferase</keyword>
<dbReference type="HAMAP" id="MF_00065">
    <property type="entry name" value="Adenylyl_sulf_kinase"/>
    <property type="match status" value="1"/>
</dbReference>
<feature type="active site" description="Phosphoserine intermediate" evidence="12">
    <location>
        <position position="524"/>
    </location>
</feature>
<dbReference type="CDD" id="cd04166">
    <property type="entry name" value="CysN_ATPS"/>
    <property type="match status" value="1"/>
</dbReference>
<dbReference type="InterPro" id="IPR002891">
    <property type="entry name" value="APS"/>
</dbReference>
<dbReference type="PROSITE" id="PS51722">
    <property type="entry name" value="G_TR_2"/>
    <property type="match status" value="1"/>
</dbReference>
<evidence type="ECO:0000256" key="12">
    <source>
        <dbReference type="HAMAP-Rule" id="MF_00065"/>
    </source>
</evidence>
<keyword evidence="10" id="KW-0511">Multifunctional enzyme</keyword>
<dbReference type="InterPro" id="IPR027417">
    <property type="entry name" value="P-loop_NTPase"/>
</dbReference>
<keyword evidence="8 12" id="KW-0067">ATP-binding</keyword>
<evidence type="ECO:0000256" key="11">
    <source>
        <dbReference type="ARBA" id="ARBA00049370"/>
    </source>
</evidence>
<reference evidence="14" key="1">
    <citation type="submission" date="2010-04" db="EMBL/GenBank/DDBJ databases">
        <title>Complete sequence of Thiomonas intermedia K12.</title>
        <authorList>
            <consortium name="US DOE Joint Genome Institute"/>
            <person name="Lucas S."/>
            <person name="Copeland A."/>
            <person name="Lapidus A."/>
            <person name="Cheng J.-F."/>
            <person name="Bruce D."/>
            <person name="Goodwin L."/>
            <person name="Pitluck S."/>
            <person name="Davenport K."/>
            <person name="Detter J.C."/>
            <person name="Han C."/>
            <person name="Tapia R."/>
            <person name="Land M."/>
            <person name="Hauser L."/>
            <person name="Kyrpides N."/>
            <person name="Ovchinnikova G."/>
            <person name="Kerfeld C.A."/>
            <person name="Cannon G.C."/>
            <person name="Heinhorst S."/>
            <person name="Woyke T."/>
        </authorList>
    </citation>
    <scope>NUCLEOTIDE SEQUENCE [LARGE SCALE GENOMIC DNA]</scope>
    <source>
        <strain evidence="14">K12</strain>
    </source>
</reference>